<evidence type="ECO:0000313" key="2">
    <source>
        <dbReference type="Proteomes" id="UP000005085"/>
    </source>
</evidence>
<proteinExistence type="predicted"/>
<gene>
    <name evidence="1" type="ORF">HRAG_02394</name>
</gene>
<dbReference type="EMBL" id="ACDN02000003">
    <property type="protein sequence ID" value="EQM94813.1"/>
    <property type="molecule type" value="Genomic_DNA"/>
</dbReference>
<name>T5LDZ7_9HELI</name>
<keyword evidence="2" id="KW-1185">Reference proteome</keyword>
<sequence length="41" mass="4727">MYLNMVRLKMKKQVKKIVSIGYAKHSIVTTTHSAKSYEIIS</sequence>
<evidence type="ECO:0000313" key="1">
    <source>
        <dbReference type="EMBL" id="EQM94813.1"/>
    </source>
</evidence>
<feature type="non-terminal residue" evidence="1">
    <location>
        <position position="41"/>
    </location>
</feature>
<organism evidence="1 2">
    <name type="scientific">Helicobacter bilis ATCC 43879</name>
    <dbReference type="NCBI Taxonomy" id="613026"/>
    <lineage>
        <taxon>Bacteria</taxon>
        <taxon>Pseudomonadati</taxon>
        <taxon>Campylobacterota</taxon>
        <taxon>Epsilonproteobacteria</taxon>
        <taxon>Campylobacterales</taxon>
        <taxon>Helicobacteraceae</taxon>
        <taxon>Helicobacter</taxon>
    </lineage>
</organism>
<dbReference type="HOGENOM" id="CLU_3270967_0_0_7"/>
<comment type="caution">
    <text evidence="1">The sequence shown here is derived from an EMBL/GenBank/DDBJ whole genome shotgun (WGS) entry which is preliminary data.</text>
</comment>
<accession>T5LDZ7</accession>
<dbReference type="AlphaFoldDB" id="T5LDZ7"/>
<protein>
    <submittedName>
        <fullName evidence="1">Uncharacterized protein</fullName>
    </submittedName>
</protein>
<dbReference type="Proteomes" id="UP000005085">
    <property type="component" value="Unassembled WGS sequence"/>
</dbReference>
<reference evidence="1 2" key="1">
    <citation type="journal article" date="2014" name="Genome Announc.">
        <title>Draft genome sequences of six enterohepatic helicobacter species isolated from humans and one from rhesus macaques.</title>
        <authorList>
            <person name="Shen Z."/>
            <person name="Sheh A."/>
            <person name="Young S.K."/>
            <person name="Abouelliel A."/>
            <person name="Ward D.V."/>
            <person name="Earl A.M."/>
            <person name="Fox J.G."/>
        </authorList>
    </citation>
    <scope>NUCLEOTIDE SEQUENCE [LARGE SCALE GENOMIC DNA]</scope>
    <source>
        <strain evidence="1 2">ATCC 43879</strain>
    </source>
</reference>